<dbReference type="EMBL" id="LGRX02008854">
    <property type="protein sequence ID" value="KAK3272661.1"/>
    <property type="molecule type" value="Genomic_DNA"/>
</dbReference>
<accession>A0AAE0G863</accession>
<proteinExistence type="predicted"/>
<dbReference type="GO" id="GO:0005524">
    <property type="term" value="F:ATP binding"/>
    <property type="evidence" value="ECO:0007669"/>
    <property type="project" value="UniProtKB-UniRule"/>
</dbReference>
<name>A0AAE0G863_9CHLO</name>
<dbReference type="PROSITE" id="PS50011">
    <property type="entry name" value="PROTEIN_KINASE_DOM"/>
    <property type="match status" value="1"/>
</dbReference>
<dbReference type="Gene3D" id="1.10.510.10">
    <property type="entry name" value="Transferase(Phosphotransferase) domain 1"/>
    <property type="match status" value="1"/>
</dbReference>
<dbReference type="InterPro" id="IPR011009">
    <property type="entry name" value="Kinase-like_dom_sf"/>
</dbReference>
<dbReference type="InterPro" id="IPR017441">
    <property type="entry name" value="Protein_kinase_ATP_BS"/>
</dbReference>
<evidence type="ECO:0000256" key="4">
    <source>
        <dbReference type="SAM" id="MobiDB-lite"/>
    </source>
</evidence>
<dbReference type="PANTHER" id="PTHR24418">
    <property type="entry name" value="TYROSINE-PROTEIN KINASE"/>
    <property type="match status" value="1"/>
</dbReference>
<protein>
    <recommendedName>
        <fullName evidence="5">Protein kinase domain-containing protein</fullName>
    </recommendedName>
</protein>
<sequence>MRSAVERPIEEGASPPENASRKPRRTIKRSTTDPIVLQERLFGLRSNFDDYDCTEERKNIRAQTVAMECLSDIDAALGYAKSASRPEKGEERVPPSEVVEEDVSAERVSDEIEAKMEAKLTEYVSLKSQLLTREPRVSSSAWSKLQEPAETVASCEGLTVQLEETFASHSFQEDIPEYIVGELGRRSLLAASAAPTEQQPPVEQPHVTKPTLGAKPPPLFVPSSTTGAGVQVGEWTSSGTWRAVKEQPPALPSTLQQIDGRDIEQVKELGRGHFSSVFLSRWLGVEVAVKELNVTSDKETNQETFKEAEILAGLRHPCIIALYGVVVAEDGGLAALVLEYIRGGSLREGLQSLRKQVCLARCAQRAHI</sequence>
<feature type="compositionally biased region" description="Basic and acidic residues" evidence="4">
    <location>
        <begin position="1"/>
        <end position="10"/>
    </location>
</feature>
<evidence type="ECO:0000313" key="6">
    <source>
        <dbReference type="EMBL" id="KAK3272661.1"/>
    </source>
</evidence>
<feature type="domain" description="Protein kinase" evidence="5">
    <location>
        <begin position="263"/>
        <end position="368"/>
    </location>
</feature>
<feature type="region of interest" description="Disordered" evidence="4">
    <location>
        <begin position="81"/>
        <end position="104"/>
    </location>
</feature>
<dbReference type="InterPro" id="IPR050198">
    <property type="entry name" value="Non-receptor_tyrosine_kinases"/>
</dbReference>
<keyword evidence="2 3" id="KW-0067">ATP-binding</keyword>
<feature type="region of interest" description="Disordered" evidence="4">
    <location>
        <begin position="1"/>
        <end position="32"/>
    </location>
</feature>
<reference evidence="6 7" key="1">
    <citation type="journal article" date="2015" name="Genome Biol. Evol.">
        <title>Comparative Genomics of a Bacterivorous Green Alga Reveals Evolutionary Causalities and Consequences of Phago-Mixotrophic Mode of Nutrition.</title>
        <authorList>
            <person name="Burns J.A."/>
            <person name="Paasch A."/>
            <person name="Narechania A."/>
            <person name="Kim E."/>
        </authorList>
    </citation>
    <scope>NUCLEOTIDE SEQUENCE [LARGE SCALE GENOMIC DNA]</scope>
    <source>
        <strain evidence="6 7">PLY_AMNH</strain>
    </source>
</reference>
<dbReference type="InterPro" id="IPR001245">
    <property type="entry name" value="Ser-Thr/Tyr_kinase_cat_dom"/>
</dbReference>
<dbReference type="GO" id="GO:0004672">
    <property type="term" value="F:protein kinase activity"/>
    <property type="evidence" value="ECO:0007669"/>
    <property type="project" value="InterPro"/>
</dbReference>
<comment type="caution">
    <text evidence="6">The sequence shown here is derived from an EMBL/GenBank/DDBJ whole genome shotgun (WGS) entry which is preliminary data.</text>
</comment>
<keyword evidence="7" id="KW-1185">Reference proteome</keyword>
<dbReference type="SUPFAM" id="SSF56112">
    <property type="entry name" value="Protein kinase-like (PK-like)"/>
    <property type="match status" value="1"/>
</dbReference>
<evidence type="ECO:0000313" key="7">
    <source>
        <dbReference type="Proteomes" id="UP001190700"/>
    </source>
</evidence>
<evidence type="ECO:0000256" key="2">
    <source>
        <dbReference type="ARBA" id="ARBA00022840"/>
    </source>
</evidence>
<feature type="binding site" evidence="3">
    <location>
        <position position="290"/>
    </location>
    <ligand>
        <name>ATP</name>
        <dbReference type="ChEBI" id="CHEBI:30616"/>
    </ligand>
</feature>
<dbReference type="InterPro" id="IPR000719">
    <property type="entry name" value="Prot_kinase_dom"/>
</dbReference>
<gene>
    <name evidence="6" type="ORF">CYMTET_19059</name>
</gene>
<feature type="compositionally biased region" description="Basic and acidic residues" evidence="4">
    <location>
        <begin position="84"/>
        <end position="94"/>
    </location>
</feature>
<organism evidence="6 7">
    <name type="scientific">Cymbomonas tetramitiformis</name>
    <dbReference type="NCBI Taxonomy" id="36881"/>
    <lineage>
        <taxon>Eukaryota</taxon>
        <taxon>Viridiplantae</taxon>
        <taxon>Chlorophyta</taxon>
        <taxon>Pyramimonadophyceae</taxon>
        <taxon>Pyramimonadales</taxon>
        <taxon>Pyramimonadaceae</taxon>
        <taxon>Cymbomonas</taxon>
    </lineage>
</organism>
<evidence type="ECO:0000259" key="5">
    <source>
        <dbReference type="PROSITE" id="PS50011"/>
    </source>
</evidence>
<dbReference type="AlphaFoldDB" id="A0AAE0G863"/>
<dbReference type="Pfam" id="PF07714">
    <property type="entry name" value="PK_Tyr_Ser-Thr"/>
    <property type="match status" value="1"/>
</dbReference>
<dbReference type="Proteomes" id="UP001190700">
    <property type="component" value="Unassembled WGS sequence"/>
</dbReference>
<dbReference type="PROSITE" id="PS00107">
    <property type="entry name" value="PROTEIN_KINASE_ATP"/>
    <property type="match status" value="1"/>
</dbReference>
<keyword evidence="1 3" id="KW-0547">Nucleotide-binding</keyword>
<evidence type="ECO:0000256" key="1">
    <source>
        <dbReference type="ARBA" id="ARBA00022741"/>
    </source>
</evidence>
<evidence type="ECO:0000256" key="3">
    <source>
        <dbReference type="PROSITE-ProRule" id="PRU10141"/>
    </source>
</evidence>